<dbReference type="PANTHER" id="PTHR40130">
    <property type="entry name" value="EXPRESSED PROTEIN"/>
    <property type="match status" value="1"/>
</dbReference>
<feature type="region of interest" description="Disordered" evidence="1">
    <location>
        <begin position="240"/>
        <end position="279"/>
    </location>
</feature>
<feature type="compositionally biased region" description="Basic and acidic residues" evidence="1">
    <location>
        <begin position="362"/>
        <end position="372"/>
    </location>
</feature>
<feature type="compositionally biased region" description="Polar residues" evidence="1">
    <location>
        <begin position="263"/>
        <end position="276"/>
    </location>
</feature>
<feature type="compositionally biased region" description="Basic and acidic residues" evidence="1">
    <location>
        <begin position="169"/>
        <end position="200"/>
    </location>
</feature>
<dbReference type="OrthoDB" id="3197614at2759"/>
<feature type="compositionally biased region" description="Polar residues" evidence="1">
    <location>
        <begin position="151"/>
        <end position="165"/>
    </location>
</feature>
<feature type="region of interest" description="Disordered" evidence="1">
    <location>
        <begin position="489"/>
        <end position="526"/>
    </location>
</feature>
<feature type="compositionally biased region" description="Low complexity" evidence="1">
    <location>
        <begin position="508"/>
        <end position="517"/>
    </location>
</feature>
<sequence length="645" mass="68304">MESANLTKAHEHARNAATATYGNSIATAGHEHDSAASAFNEATQDTANSEALRILSLLEDHHRKLAGLIKEPPRKKDTTKPSATQSSDTAAASQGSKSATVARASSPSAPSTSSSTRTPSRRRLPQSSIATNLAEKRGIPRRGTPSAAPVSVTNALASRNESASTPVRDMLERQSRKAEAEKRTGNTDNGSKDEKEKARDSTSIASTSTEDNFRRFYSAFGGVISAISAPLAFTSLPLSPTPPTPALEPPPKKEVKPAPKPPSRTQSPEASRTVKSSEPDLAALISKPALRALQEANTPHFANNESFYLVPTSGGTVSYANILQNPNAPLHHHHHPHHAAQNPHLDSISEGDNESGSGLRGSSHEEFVDAHETVGPPSPTTSRNRPRSKGKPSSSSTTTNVATARTLAAGRGAGQKTVEEYELQIETLLQTVDKQSKRIAMWETTSQSSHIALAQSFRARTANPNLPNTTSDPSALAHALAMANNHHLALPSPPIQSNASVPPLVSQTAATPSSPTTLHHQPDPSSELVKRIADLETRVASQTATILDLTADKEQLTRQNEKNALVLGRYREQWEKLKAGARKKQMERTEKRVAEMSKGNGETSVEVGGSAAVDGGKVGDGSIMAAENVEDDVDGGDVEGDVGGV</sequence>
<dbReference type="PANTHER" id="PTHR40130:SF1">
    <property type="entry name" value="SPINDLE POLE BODY-ASSOCIATED PROTEIN CUT12 DOMAIN-CONTAINING PROTEIN"/>
    <property type="match status" value="1"/>
</dbReference>
<keyword evidence="3" id="KW-1185">Reference proteome</keyword>
<dbReference type="AlphaFoldDB" id="A0A9W4XQE4"/>
<feature type="region of interest" description="Disordered" evidence="1">
    <location>
        <begin position="66"/>
        <end position="206"/>
    </location>
</feature>
<feature type="compositionally biased region" description="Pro residues" evidence="1">
    <location>
        <begin position="240"/>
        <end position="249"/>
    </location>
</feature>
<dbReference type="Proteomes" id="UP001152607">
    <property type="component" value="Unassembled WGS sequence"/>
</dbReference>
<name>A0A9W4XQE4_9PLEO</name>
<feature type="compositionally biased region" description="Low complexity" evidence="1">
    <location>
        <begin position="82"/>
        <end position="118"/>
    </location>
</feature>
<evidence type="ECO:0000313" key="2">
    <source>
        <dbReference type="EMBL" id="CAI6336950.1"/>
    </source>
</evidence>
<dbReference type="EMBL" id="CAOQHR010000007">
    <property type="protein sequence ID" value="CAI6336950.1"/>
    <property type="molecule type" value="Genomic_DNA"/>
</dbReference>
<accession>A0A9W4XQE4</accession>
<dbReference type="Gene3D" id="1.20.58.80">
    <property type="entry name" value="Phosphotransferase system, lactose/cellobiose-type IIA subunit"/>
    <property type="match status" value="1"/>
</dbReference>
<feature type="region of interest" description="Disordered" evidence="1">
    <location>
        <begin position="326"/>
        <end position="413"/>
    </location>
</feature>
<feature type="compositionally biased region" description="Low complexity" evidence="1">
    <location>
        <begin position="391"/>
        <end position="410"/>
    </location>
</feature>
<feature type="region of interest" description="Disordered" evidence="1">
    <location>
        <begin position="594"/>
        <end position="619"/>
    </location>
</feature>
<organism evidence="2 3">
    <name type="scientific">Periconia digitata</name>
    <dbReference type="NCBI Taxonomy" id="1303443"/>
    <lineage>
        <taxon>Eukaryota</taxon>
        <taxon>Fungi</taxon>
        <taxon>Dikarya</taxon>
        <taxon>Ascomycota</taxon>
        <taxon>Pezizomycotina</taxon>
        <taxon>Dothideomycetes</taxon>
        <taxon>Pleosporomycetidae</taxon>
        <taxon>Pleosporales</taxon>
        <taxon>Massarineae</taxon>
        <taxon>Periconiaceae</taxon>
        <taxon>Periconia</taxon>
    </lineage>
</organism>
<reference evidence="2" key="1">
    <citation type="submission" date="2023-01" db="EMBL/GenBank/DDBJ databases">
        <authorList>
            <person name="Van Ghelder C."/>
            <person name="Rancurel C."/>
        </authorList>
    </citation>
    <scope>NUCLEOTIDE SEQUENCE</scope>
    <source>
        <strain evidence="2">CNCM I-4278</strain>
    </source>
</reference>
<gene>
    <name evidence="2" type="ORF">PDIGIT_LOCUS10056</name>
</gene>
<evidence type="ECO:0000256" key="1">
    <source>
        <dbReference type="SAM" id="MobiDB-lite"/>
    </source>
</evidence>
<proteinExistence type="predicted"/>
<comment type="caution">
    <text evidence="2">The sequence shown here is derived from an EMBL/GenBank/DDBJ whole genome shotgun (WGS) entry which is preliminary data.</text>
</comment>
<protein>
    <submittedName>
        <fullName evidence="2">Uncharacterized protein</fullName>
    </submittedName>
</protein>
<evidence type="ECO:0000313" key="3">
    <source>
        <dbReference type="Proteomes" id="UP001152607"/>
    </source>
</evidence>